<dbReference type="Pfam" id="PF07992">
    <property type="entry name" value="Pyr_redox_2"/>
    <property type="match status" value="1"/>
</dbReference>
<comment type="cofactor">
    <cofactor evidence="9">
        <name>FAD</name>
        <dbReference type="ChEBI" id="CHEBI:57692"/>
    </cofactor>
    <text evidence="9">Binds 1 FAD per subunit.</text>
</comment>
<dbReference type="OrthoDB" id="4678789at2"/>
<keyword evidence="15" id="KW-1185">Reference proteome</keyword>
<evidence type="ECO:0000256" key="2">
    <source>
        <dbReference type="ARBA" id="ARBA00022630"/>
    </source>
</evidence>
<feature type="binding site" evidence="9">
    <location>
        <position position="265"/>
    </location>
    <ligand>
        <name>NAD(+)</name>
        <dbReference type="ChEBI" id="CHEBI:57540"/>
    </ligand>
</feature>
<evidence type="ECO:0000256" key="7">
    <source>
        <dbReference type="ARBA" id="ARBA00023284"/>
    </source>
</evidence>
<dbReference type="InterPro" id="IPR017817">
    <property type="entry name" value="Mycothione_reductase"/>
</dbReference>
<evidence type="ECO:0000313" key="15">
    <source>
        <dbReference type="Proteomes" id="UP000321261"/>
    </source>
</evidence>
<feature type="binding site" evidence="9">
    <location>
        <begin position="180"/>
        <end position="187"/>
    </location>
    <ligand>
        <name>NAD(+)</name>
        <dbReference type="ChEBI" id="CHEBI:57540"/>
    </ligand>
</feature>
<sequence>MRHHDLVVIGTGSGNSIVDERIAHLDVALVEHGVFGGTCLNVGCIPTKMYVYAADVAQVVRHAGRYGVDATVDKVRWTDIRDRVFGRIDPISAGGREYRVDRSPNVTVYEGHARFTGHKELAVARTDGSGADAFSADRIVLAAGSRPVIPDVVTESGVPYETSDTVMRIDALPEHLVILGSGYIGVEFAHVFSALGARVTIVGRSSILRRQDETVCERFTEIVHRRWDVHLGNEVTGVRGSRGDVTLELADGSSVHGDLLLVATGRRPNSDRLDLDRTGVATHPDGRIVVDDQQRTTVDGIFALGDVSSAYQLKHVANHEAKVVAHNLLHPDAPRRSDHRFVPAAVFTEPQIAAVGLTEAECRAGHLDYTAAVQEYGDVAYGWAMEDTTGFCKVIAERGTGRIIGAHVMGAQASTVIQPLIQAMSFGLGAREMATGQYWIHPALAEVVENALLGLDLEI</sequence>
<dbReference type="PRINTS" id="PR00368">
    <property type="entry name" value="FADPNR"/>
</dbReference>
<dbReference type="Proteomes" id="UP000321261">
    <property type="component" value="Unassembled WGS sequence"/>
</dbReference>
<dbReference type="InterPro" id="IPR036188">
    <property type="entry name" value="FAD/NAD-bd_sf"/>
</dbReference>
<protein>
    <submittedName>
        <fullName evidence="14">Mycothione reductase</fullName>
    </submittedName>
</protein>
<dbReference type="PANTHER" id="PTHR43014">
    <property type="entry name" value="MERCURIC REDUCTASE"/>
    <property type="match status" value="1"/>
</dbReference>
<dbReference type="PRINTS" id="PR00411">
    <property type="entry name" value="PNDRDTASEI"/>
</dbReference>
<dbReference type="EMBL" id="VIWU01000001">
    <property type="protein sequence ID" value="TWF74502.1"/>
    <property type="molecule type" value="Genomic_DNA"/>
</dbReference>
<keyword evidence="5 11" id="KW-0560">Oxidoreductase</keyword>
<evidence type="ECO:0000313" key="14">
    <source>
        <dbReference type="EMBL" id="TWF74502.1"/>
    </source>
</evidence>
<dbReference type="NCBIfam" id="NF005884">
    <property type="entry name" value="PRK07846.1"/>
    <property type="match status" value="1"/>
</dbReference>
<dbReference type="InterPro" id="IPR001100">
    <property type="entry name" value="Pyr_nuc-diS_OxRdtase"/>
</dbReference>
<comment type="caution">
    <text evidence="14">The sequence shown here is derived from an EMBL/GenBank/DDBJ whole genome shotgun (WGS) entry which is preliminary data.</text>
</comment>
<dbReference type="Gene3D" id="3.50.50.60">
    <property type="entry name" value="FAD/NAD(P)-binding domain"/>
    <property type="match status" value="2"/>
</dbReference>
<dbReference type="RefSeq" id="WP_147253860.1">
    <property type="nucleotide sequence ID" value="NZ_VIWU01000001.1"/>
</dbReference>
<accession>A0A561SI69</accession>
<dbReference type="NCBIfam" id="TIGR03452">
    <property type="entry name" value="mycothione_red"/>
    <property type="match status" value="1"/>
</dbReference>
<gene>
    <name evidence="14" type="ORF">FHX44_11383</name>
</gene>
<evidence type="ECO:0000256" key="3">
    <source>
        <dbReference type="ARBA" id="ARBA00022827"/>
    </source>
</evidence>
<keyword evidence="3 9" id="KW-0274">FAD</keyword>
<keyword evidence="9" id="KW-0547">Nucleotide-binding</keyword>
<evidence type="ECO:0000256" key="10">
    <source>
        <dbReference type="PIRSR" id="PIRSR000350-4"/>
    </source>
</evidence>
<feature type="binding site" evidence="9">
    <location>
        <position position="48"/>
    </location>
    <ligand>
        <name>FAD</name>
        <dbReference type="ChEBI" id="CHEBI:57692"/>
    </ligand>
</feature>
<keyword evidence="9" id="KW-0520">NAD</keyword>
<dbReference type="PROSITE" id="PS00076">
    <property type="entry name" value="PYRIDINE_REDOX_1"/>
    <property type="match status" value="1"/>
</dbReference>
<evidence type="ECO:0000256" key="9">
    <source>
        <dbReference type="PIRSR" id="PIRSR000350-3"/>
    </source>
</evidence>
<evidence type="ECO:0000256" key="4">
    <source>
        <dbReference type="ARBA" id="ARBA00022857"/>
    </source>
</evidence>
<dbReference type="GO" id="GO:0016668">
    <property type="term" value="F:oxidoreductase activity, acting on a sulfur group of donors, NAD(P) as acceptor"/>
    <property type="evidence" value="ECO:0007669"/>
    <property type="project" value="InterPro"/>
</dbReference>
<feature type="disulfide bond" description="Redox-active" evidence="10">
    <location>
        <begin position="39"/>
        <end position="44"/>
    </location>
</feature>
<dbReference type="PIRSF" id="PIRSF000350">
    <property type="entry name" value="Mercury_reductase_MerA"/>
    <property type="match status" value="1"/>
</dbReference>
<dbReference type="Gene3D" id="3.30.390.30">
    <property type="match status" value="1"/>
</dbReference>
<dbReference type="SUPFAM" id="SSF51905">
    <property type="entry name" value="FAD/NAD(P)-binding domain"/>
    <property type="match status" value="1"/>
</dbReference>
<keyword evidence="4" id="KW-0521">NADP</keyword>
<evidence type="ECO:0000259" key="13">
    <source>
        <dbReference type="Pfam" id="PF07992"/>
    </source>
</evidence>
<name>A0A561SI69_9PSEU</name>
<dbReference type="PANTHER" id="PTHR43014:SF5">
    <property type="entry name" value="GLUTATHIONE REDUCTASE (NADPH)"/>
    <property type="match status" value="1"/>
</dbReference>
<keyword evidence="7 11" id="KW-0676">Redox-active center</keyword>
<feature type="active site" description="Proton acceptor" evidence="8">
    <location>
        <position position="441"/>
    </location>
</feature>
<dbReference type="InterPro" id="IPR012999">
    <property type="entry name" value="Pyr_OxRdtase_I_AS"/>
</dbReference>
<evidence type="ECO:0000259" key="12">
    <source>
        <dbReference type="Pfam" id="PF02852"/>
    </source>
</evidence>
<evidence type="ECO:0000256" key="1">
    <source>
        <dbReference type="ARBA" id="ARBA00007532"/>
    </source>
</evidence>
<evidence type="ECO:0000256" key="5">
    <source>
        <dbReference type="ARBA" id="ARBA00023002"/>
    </source>
</evidence>
<keyword evidence="6" id="KW-1015">Disulfide bond</keyword>
<evidence type="ECO:0000256" key="8">
    <source>
        <dbReference type="PIRSR" id="PIRSR000350-2"/>
    </source>
</evidence>
<feature type="domain" description="Pyridine nucleotide-disulphide oxidoreductase dimerisation" evidence="12">
    <location>
        <begin position="342"/>
        <end position="451"/>
    </location>
</feature>
<dbReference type="InterPro" id="IPR023753">
    <property type="entry name" value="FAD/NAD-binding_dom"/>
</dbReference>
<comment type="similarity">
    <text evidence="1 11">Belongs to the class-I pyridine nucleotide-disulfide oxidoreductase family.</text>
</comment>
<dbReference type="AlphaFoldDB" id="A0A561SI69"/>
<dbReference type="InterPro" id="IPR004099">
    <property type="entry name" value="Pyr_nucl-diS_OxRdtase_dimer"/>
</dbReference>
<dbReference type="InterPro" id="IPR016156">
    <property type="entry name" value="FAD/NAD-linked_Rdtase_dimer_sf"/>
</dbReference>
<keyword evidence="2 11" id="KW-0285">Flavoprotein</keyword>
<feature type="binding site" evidence="9">
    <location>
        <position position="306"/>
    </location>
    <ligand>
        <name>FAD</name>
        <dbReference type="ChEBI" id="CHEBI:57692"/>
    </ligand>
</feature>
<proteinExistence type="inferred from homology"/>
<dbReference type="Pfam" id="PF02852">
    <property type="entry name" value="Pyr_redox_dim"/>
    <property type="match status" value="1"/>
</dbReference>
<organism evidence="14 15">
    <name type="scientific">Pseudonocardia hierapolitana</name>
    <dbReference type="NCBI Taxonomy" id="1128676"/>
    <lineage>
        <taxon>Bacteria</taxon>
        <taxon>Bacillati</taxon>
        <taxon>Actinomycetota</taxon>
        <taxon>Actinomycetes</taxon>
        <taxon>Pseudonocardiales</taxon>
        <taxon>Pseudonocardiaceae</taxon>
        <taxon>Pseudonocardia</taxon>
    </lineage>
</organism>
<reference evidence="14 15" key="1">
    <citation type="submission" date="2019-06" db="EMBL/GenBank/DDBJ databases">
        <title>Sequencing the genomes of 1000 actinobacteria strains.</title>
        <authorList>
            <person name="Klenk H.-P."/>
        </authorList>
    </citation>
    <scope>NUCLEOTIDE SEQUENCE [LARGE SCALE GENOMIC DNA]</scope>
    <source>
        <strain evidence="14 15">DSM 45671</strain>
    </source>
</reference>
<feature type="domain" description="FAD/NAD(P)-binding" evidence="13">
    <location>
        <begin position="5"/>
        <end position="321"/>
    </location>
</feature>
<dbReference type="SUPFAM" id="SSF55424">
    <property type="entry name" value="FAD/NAD-linked reductases, dimerisation (C-terminal) domain"/>
    <property type="match status" value="1"/>
</dbReference>
<evidence type="ECO:0000256" key="6">
    <source>
        <dbReference type="ARBA" id="ARBA00023157"/>
    </source>
</evidence>
<evidence type="ECO:0000256" key="11">
    <source>
        <dbReference type="RuleBase" id="RU003691"/>
    </source>
</evidence>
<dbReference type="GO" id="GO:0000166">
    <property type="term" value="F:nucleotide binding"/>
    <property type="evidence" value="ECO:0007669"/>
    <property type="project" value="UniProtKB-KW"/>
</dbReference>